<dbReference type="Proteomes" id="UP000319927">
    <property type="component" value="Unassembled WGS sequence"/>
</dbReference>
<organism evidence="1 2">
    <name type="scientific">Micromonospora palomenae</name>
    <dbReference type="NCBI Taxonomy" id="1461247"/>
    <lineage>
        <taxon>Bacteria</taxon>
        <taxon>Bacillati</taxon>
        <taxon>Actinomycetota</taxon>
        <taxon>Actinomycetes</taxon>
        <taxon>Micromonosporales</taxon>
        <taxon>Micromonosporaceae</taxon>
        <taxon>Micromonospora</taxon>
    </lineage>
</organism>
<evidence type="ECO:0000313" key="1">
    <source>
        <dbReference type="EMBL" id="TWG28107.1"/>
    </source>
</evidence>
<reference evidence="1 2" key="1">
    <citation type="submission" date="2019-06" db="EMBL/GenBank/DDBJ databases">
        <title>Sequencing the genomes of 1000 actinobacteria strains.</title>
        <authorList>
            <person name="Klenk H.-P."/>
        </authorList>
    </citation>
    <scope>NUCLEOTIDE SEQUENCE [LARGE SCALE GENOMIC DNA]</scope>
    <source>
        <strain evidence="1 2">DSM 102131</strain>
    </source>
</reference>
<keyword evidence="2" id="KW-1185">Reference proteome</keyword>
<sequence length="106" mass="11873">MRTSGGGRNLEIGDGADAVDFDLNPTQMRELHDALTVTITADDVADAPGAYWPQENDERYIDWSDYEYERGFSLEAGDGTRTVNLTLTMKQLRAWRDRLATELSDG</sequence>
<dbReference type="OrthoDB" id="10010615at2"/>
<dbReference type="AlphaFoldDB" id="A0A561WW72"/>
<dbReference type="EMBL" id="VIXA01000001">
    <property type="protein sequence ID" value="TWG28107.1"/>
    <property type="molecule type" value="Genomic_DNA"/>
</dbReference>
<protein>
    <submittedName>
        <fullName evidence="1">Uncharacterized protein</fullName>
    </submittedName>
</protein>
<proteinExistence type="predicted"/>
<name>A0A561WW72_9ACTN</name>
<comment type="caution">
    <text evidence="1">The sequence shown here is derived from an EMBL/GenBank/DDBJ whole genome shotgun (WGS) entry which is preliminary data.</text>
</comment>
<dbReference type="RefSeq" id="WP_154937088.1">
    <property type="nucleotide sequence ID" value="NZ_VIXA01000001.1"/>
</dbReference>
<gene>
    <name evidence="1" type="ORF">FHX75_111258</name>
</gene>
<evidence type="ECO:0000313" key="2">
    <source>
        <dbReference type="Proteomes" id="UP000319927"/>
    </source>
</evidence>
<accession>A0A561WW72</accession>